<name>A0A2Z6IL02_ACIFI</name>
<accession>A0A2Z6IL02</accession>
<dbReference type="KEGG" id="afj:AFERRID_09330"/>
<keyword evidence="2" id="KW-1185">Reference proteome</keyword>
<dbReference type="AlphaFoldDB" id="A0A2Z6IL02"/>
<dbReference type="EMBL" id="AP018795">
    <property type="protein sequence ID" value="BBF64715.1"/>
    <property type="molecule type" value="Genomic_DNA"/>
</dbReference>
<sequence length="69" mass="7530">MGYITHPPKSSGNITHGRNVARMRRTVQVTVLIRKNGRSLPSGGMMRFLGLVVQIVYPTRGLTNAGVLP</sequence>
<evidence type="ECO:0000313" key="2">
    <source>
        <dbReference type="Proteomes" id="UP000280188"/>
    </source>
</evidence>
<proteinExistence type="predicted"/>
<reference evidence="1 2" key="1">
    <citation type="journal article" date="2018" name="Microbiol. Resour. Announc.">
        <title>Complete Genome Sequence of Acidithiobacillus ferridurans JCM 18981.</title>
        <authorList>
            <person name="Miyauchi T."/>
            <person name="Kouzuma A."/>
            <person name="Abe T."/>
            <person name="Watanabe K."/>
        </authorList>
    </citation>
    <scope>NUCLEOTIDE SEQUENCE [LARGE SCALE GENOMIC DNA]</scope>
    <source>
        <strain evidence="2">ATCC 33020 / DSM 29468 / JCM 18981 / 11Fe</strain>
    </source>
</reference>
<protein>
    <submittedName>
        <fullName evidence="1">Uncharacterized protein</fullName>
    </submittedName>
</protein>
<organism evidence="1 2">
    <name type="scientific">Acidithiobacillus ferridurans</name>
    <dbReference type="NCBI Taxonomy" id="1232575"/>
    <lineage>
        <taxon>Bacteria</taxon>
        <taxon>Pseudomonadati</taxon>
        <taxon>Pseudomonadota</taxon>
        <taxon>Acidithiobacillia</taxon>
        <taxon>Acidithiobacillales</taxon>
        <taxon>Acidithiobacillaceae</taxon>
        <taxon>Acidithiobacillus</taxon>
    </lineage>
</organism>
<evidence type="ECO:0000313" key="1">
    <source>
        <dbReference type="EMBL" id="BBF64715.1"/>
    </source>
</evidence>
<gene>
    <name evidence="1" type="ORF">AFERRID_09330</name>
</gene>
<dbReference type="Proteomes" id="UP000280188">
    <property type="component" value="Chromosome"/>
</dbReference>